<evidence type="ECO:0000313" key="7">
    <source>
        <dbReference type="Proteomes" id="UP001549921"/>
    </source>
</evidence>
<dbReference type="EMBL" id="JBEDNZ010000023">
    <property type="protein sequence ID" value="KAL0812156.1"/>
    <property type="molecule type" value="Genomic_DNA"/>
</dbReference>
<reference evidence="6 7" key="1">
    <citation type="submission" date="2024-06" db="EMBL/GenBank/DDBJ databases">
        <title>A chromosome-level genome assembly of beet webworm, Loxostege sticticalis.</title>
        <authorList>
            <person name="Zhang Y."/>
        </authorList>
    </citation>
    <scope>NUCLEOTIDE SEQUENCE [LARGE SCALE GENOMIC DNA]</scope>
    <source>
        <strain evidence="6">AQ028</strain>
        <tissue evidence="6">Male pupae</tissue>
    </source>
</reference>
<evidence type="ECO:0000256" key="2">
    <source>
        <dbReference type="ARBA" id="ARBA00009160"/>
    </source>
</evidence>
<evidence type="ECO:0000256" key="4">
    <source>
        <dbReference type="ARBA" id="ARBA00022989"/>
    </source>
</evidence>
<gene>
    <name evidence="6" type="ORF">ABMA28_009533</name>
</gene>
<protein>
    <recommendedName>
        <fullName evidence="8">FUN14 domain-containing protein 1</fullName>
    </recommendedName>
</protein>
<accession>A0ABD0SDM4</accession>
<evidence type="ECO:0000256" key="5">
    <source>
        <dbReference type="ARBA" id="ARBA00023136"/>
    </source>
</evidence>
<proteinExistence type="inferred from homology"/>
<comment type="subcellular location">
    <subcellularLocation>
        <location evidence="1">Mitochondrion outer membrane</location>
        <topology evidence="1">Multi-pass membrane protein</topology>
    </subcellularLocation>
</comment>
<dbReference type="InterPro" id="IPR007014">
    <property type="entry name" value="FUN14"/>
</dbReference>
<organism evidence="6 7">
    <name type="scientific">Loxostege sticticalis</name>
    <name type="common">Beet webworm moth</name>
    <dbReference type="NCBI Taxonomy" id="481309"/>
    <lineage>
        <taxon>Eukaryota</taxon>
        <taxon>Metazoa</taxon>
        <taxon>Ecdysozoa</taxon>
        <taxon>Arthropoda</taxon>
        <taxon>Hexapoda</taxon>
        <taxon>Insecta</taxon>
        <taxon>Pterygota</taxon>
        <taxon>Neoptera</taxon>
        <taxon>Endopterygota</taxon>
        <taxon>Lepidoptera</taxon>
        <taxon>Glossata</taxon>
        <taxon>Ditrysia</taxon>
        <taxon>Pyraloidea</taxon>
        <taxon>Crambidae</taxon>
        <taxon>Pyraustinae</taxon>
        <taxon>Loxostege</taxon>
    </lineage>
</organism>
<sequence>MARPIPDIDLRDISKHEEIKPRETRSYFDLAVDSITSNRSSRNLIFGTFSGWFTGLTVIKVGKIAAFGLGGGVILLHFASELGYVNVNWDKVKEAVGRSQEWVDRVVNFVKKNSCFSVGFVGGFFFGIAST</sequence>
<evidence type="ECO:0008006" key="8">
    <source>
        <dbReference type="Google" id="ProtNLM"/>
    </source>
</evidence>
<name>A0ABD0SDM4_LOXSC</name>
<evidence type="ECO:0000256" key="1">
    <source>
        <dbReference type="ARBA" id="ARBA00004374"/>
    </source>
</evidence>
<dbReference type="PANTHER" id="PTHR21346">
    <property type="entry name" value="FUN14 DOMAIN CONTAINING"/>
    <property type="match status" value="1"/>
</dbReference>
<comment type="similarity">
    <text evidence="2">Belongs to the FUN14 family.</text>
</comment>
<comment type="caution">
    <text evidence="6">The sequence shown here is derived from an EMBL/GenBank/DDBJ whole genome shotgun (WGS) entry which is preliminary data.</text>
</comment>
<keyword evidence="4" id="KW-1133">Transmembrane helix</keyword>
<dbReference type="Proteomes" id="UP001549921">
    <property type="component" value="Unassembled WGS sequence"/>
</dbReference>
<evidence type="ECO:0000313" key="6">
    <source>
        <dbReference type="EMBL" id="KAL0812156.1"/>
    </source>
</evidence>
<dbReference type="AlphaFoldDB" id="A0ABD0SDM4"/>
<keyword evidence="5" id="KW-0472">Membrane</keyword>
<evidence type="ECO:0000256" key="3">
    <source>
        <dbReference type="ARBA" id="ARBA00022692"/>
    </source>
</evidence>
<keyword evidence="3" id="KW-0812">Transmembrane</keyword>
<dbReference type="Pfam" id="PF04930">
    <property type="entry name" value="FUN14"/>
    <property type="match status" value="1"/>
</dbReference>
<dbReference type="GO" id="GO:0005741">
    <property type="term" value="C:mitochondrial outer membrane"/>
    <property type="evidence" value="ECO:0007669"/>
    <property type="project" value="UniProtKB-SubCell"/>
</dbReference>
<dbReference type="PANTHER" id="PTHR21346:SF0">
    <property type="entry name" value="RE45833P"/>
    <property type="match status" value="1"/>
</dbReference>